<proteinExistence type="predicted"/>
<feature type="transmembrane region" description="Helical" evidence="7">
    <location>
        <begin position="41"/>
        <end position="59"/>
    </location>
</feature>
<dbReference type="SUPFAM" id="SSF110296">
    <property type="entry name" value="Oligoxyloglucan reducing end-specific cellobiohydrolase"/>
    <property type="match status" value="1"/>
</dbReference>
<evidence type="ECO:0000256" key="1">
    <source>
        <dbReference type="ARBA" id="ARBA00004141"/>
    </source>
</evidence>
<feature type="domain" description="TM2" evidence="8">
    <location>
        <begin position="8"/>
        <end position="56"/>
    </location>
</feature>
<name>A0A4R8V3C2_9MICO</name>
<accession>A0A4R8V3C2</accession>
<comment type="subcellular location">
    <subcellularLocation>
        <location evidence="1">Membrane</location>
        <topology evidence="1">Multi-pass membrane protein</topology>
    </subcellularLocation>
</comment>
<comment type="caution">
    <text evidence="9">The sequence shown here is derived from an EMBL/GenBank/DDBJ whole genome shotgun (WGS) entry which is preliminary data.</text>
</comment>
<evidence type="ECO:0000259" key="8">
    <source>
        <dbReference type="Pfam" id="PF05154"/>
    </source>
</evidence>
<dbReference type="AlphaFoldDB" id="A0A4R8V3C2"/>
<evidence type="ECO:0000256" key="6">
    <source>
        <dbReference type="ARBA" id="ARBA00023180"/>
    </source>
</evidence>
<reference evidence="9 10" key="1">
    <citation type="submission" date="2019-03" db="EMBL/GenBank/DDBJ databases">
        <title>Genomics of glacier-inhabiting Cryobacterium strains.</title>
        <authorList>
            <person name="Liu Q."/>
            <person name="Xin Y.-H."/>
        </authorList>
    </citation>
    <scope>NUCLEOTIDE SEQUENCE [LARGE SCALE GENOMIC DNA]</scope>
    <source>
        <strain evidence="9 10">HLT2-23</strain>
    </source>
</reference>
<dbReference type="Proteomes" id="UP000298173">
    <property type="component" value="Unassembled WGS sequence"/>
</dbReference>
<dbReference type="OrthoDB" id="2004788at2"/>
<evidence type="ECO:0000256" key="3">
    <source>
        <dbReference type="ARBA" id="ARBA00022729"/>
    </source>
</evidence>
<gene>
    <name evidence="9" type="ORF">E3O06_04275</name>
</gene>
<keyword evidence="10" id="KW-1185">Reference proteome</keyword>
<dbReference type="InterPro" id="IPR050932">
    <property type="entry name" value="TM2D1-3-like"/>
</dbReference>
<keyword evidence="5 7" id="KW-0472">Membrane</keyword>
<evidence type="ECO:0000256" key="4">
    <source>
        <dbReference type="ARBA" id="ARBA00022989"/>
    </source>
</evidence>
<keyword evidence="2 7" id="KW-0812">Transmembrane</keyword>
<dbReference type="PANTHER" id="PTHR21016:SF4">
    <property type="entry name" value="TM2 DOMAIN-CONTAINING PROTEIN 2"/>
    <property type="match status" value="1"/>
</dbReference>
<sequence length="323" mass="33144">MIGPAVSPKSFVATWLFAWLLGVFGVDRFYLGKIGSGIAKLLTFGGLGIWWLVDLILVLAQGRDKQGLRLAGYDQYKKIAWIVTGAVTVLSMIVSGVNASNAPSDIPAAVAPVVDSAVEPAAEEPVVEEPVVEAVPEDTVQSWADDAFGTFEVVTQAGAGDNLVTLPAGATAGIVTATHDGTRNFAVSVLDASNASTGQLLVNTIGAYSGTTQYGFNSFGEDTTLQITADGNWSLTIAPISAAPALVASGAGDGVYLFDGSAGKLTATHDGARNFSIIEETGEAFNMGLLVNEIGAYSGTVPLSSGPSAIVVSADGNWTLLAE</sequence>
<keyword evidence="6" id="KW-0325">Glycoprotein</keyword>
<feature type="transmembrane region" description="Helical" evidence="7">
    <location>
        <begin position="79"/>
        <end position="97"/>
    </location>
</feature>
<dbReference type="EMBL" id="SOEY01000007">
    <property type="protein sequence ID" value="TFB75963.1"/>
    <property type="molecule type" value="Genomic_DNA"/>
</dbReference>
<keyword evidence="4 7" id="KW-1133">Transmembrane helix</keyword>
<keyword evidence="3" id="KW-0732">Signal</keyword>
<evidence type="ECO:0000256" key="5">
    <source>
        <dbReference type="ARBA" id="ARBA00023136"/>
    </source>
</evidence>
<evidence type="ECO:0000256" key="7">
    <source>
        <dbReference type="SAM" id="Phobius"/>
    </source>
</evidence>
<dbReference type="InterPro" id="IPR007829">
    <property type="entry name" value="TM2"/>
</dbReference>
<protein>
    <submittedName>
        <fullName evidence="9">TM2 domain-containing protein</fullName>
    </submittedName>
</protein>
<organism evidence="9 10">
    <name type="scientific">Cryobacterium glaciale</name>
    <dbReference type="NCBI Taxonomy" id="1259145"/>
    <lineage>
        <taxon>Bacteria</taxon>
        <taxon>Bacillati</taxon>
        <taxon>Actinomycetota</taxon>
        <taxon>Actinomycetes</taxon>
        <taxon>Micrococcales</taxon>
        <taxon>Microbacteriaceae</taxon>
        <taxon>Cryobacterium</taxon>
    </lineage>
</organism>
<evidence type="ECO:0000313" key="10">
    <source>
        <dbReference type="Proteomes" id="UP000298173"/>
    </source>
</evidence>
<dbReference type="GO" id="GO:0016020">
    <property type="term" value="C:membrane"/>
    <property type="evidence" value="ECO:0007669"/>
    <property type="project" value="UniProtKB-SubCell"/>
</dbReference>
<dbReference type="PANTHER" id="PTHR21016">
    <property type="entry name" value="BETA-AMYLOID BINDING PROTEIN-RELATED"/>
    <property type="match status" value="1"/>
</dbReference>
<evidence type="ECO:0000313" key="9">
    <source>
        <dbReference type="EMBL" id="TFB75963.1"/>
    </source>
</evidence>
<dbReference type="Pfam" id="PF05154">
    <property type="entry name" value="TM2"/>
    <property type="match status" value="1"/>
</dbReference>
<evidence type="ECO:0000256" key="2">
    <source>
        <dbReference type="ARBA" id="ARBA00022692"/>
    </source>
</evidence>